<organism evidence="1 2">
    <name type="scientific">Stieleria maiorica</name>
    <dbReference type="NCBI Taxonomy" id="2795974"/>
    <lineage>
        <taxon>Bacteria</taxon>
        <taxon>Pseudomonadati</taxon>
        <taxon>Planctomycetota</taxon>
        <taxon>Planctomycetia</taxon>
        <taxon>Pirellulales</taxon>
        <taxon>Pirellulaceae</taxon>
        <taxon>Stieleria</taxon>
    </lineage>
</organism>
<dbReference type="RefSeq" id="WP_147869101.1">
    <property type="nucleotide sequence ID" value="NZ_CP036264.1"/>
</dbReference>
<name>A0A5B9MJC6_9BACT</name>
<evidence type="ECO:0000313" key="2">
    <source>
        <dbReference type="Proteomes" id="UP000321353"/>
    </source>
</evidence>
<keyword evidence="2" id="KW-1185">Reference proteome</keyword>
<dbReference type="EMBL" id="CP036264">
    <property type="protein sequence ID" value="QEF99744.1"/>
    <property type="molecule type" value="Genomic_DNA"/>
</dbReference>
<accession>A0A5B9MJC6</accession>
<dbReference type="AlphaFoldDB" id="A0A5B9MJC6"/>
<sequence>MDDDKTRAELLEQNADLYGRIIEGHIQQRKDAMQYPMSPERVRFIIKTGEVIETLRVLQRDMRALAALWSTIEDQDDTVAV</sequence>
<gene>
    <name evidence="1" type="ORF">Mal15_38100</name>
</gene>
<dbReference type="KEGG" id="smam:Mal15_38100"/>
<reference evidence="1 2" key="1">
    <citation type="submission" date="2019-02" db="EMBL/GenBank/DDBJ databases">
        <title>Planctomycetal bacteria perform biofilm scaping via a novel small molecule.</title>
        <authorList>
            <person name="Jeske O."/>
            <person name="Boedeker C."/>
            <person name="Wiegand S."/>
            <person name="Breitling P."/>
            <person name="Kallscheuer N."/>
            <person name="Jogler M."/>
            <person name="Rohde M."/>
            <person name="Petersen J."/>
            <person name="Medema M.H."/>
            <person name="Surup F."/>
            <person name="Jogler C."/>
        </authorList>
    </citation>
    <scope>NUCLEOTIDE SEQUENCE [LARGE SCALE GENOMIC DNA]</scope>
    <source>
        <strain evidence="1 2">Mal15</strain>
    </source>
</reference>
<protein>
    <submittedName>
        <fullName evidence="1">Uncharacterized protein</fullName>
    </submittedName>
</protein>
<proteinExistence type="predicted"/>
<evidence type="ECO:0000313" key="1">
    <source>
        <dbReference type="EMBL" id="QEF99744.1"/>
    </source>
</evidence>
<dbReference type="Proteomes" id="UP000321353">
    <property type="component" value="Chromosome"/>
</dbReference>